<name>H3KFP0_9BURK</name>
<dbReference type="AlphaFoldDB" id="H3KFP0"/>
<protein>
    <submittedName>
        <fullName evidence="1">Uncharacterized protein</fullName>
    </submittedName>
</protein>
<accession>H3KFP0</accession>
<proteinExistence type="predicted"/>
<dbReference type="EMBL" id="AFBQ01000232">
    <property type="protein sequence ID" value="EHY31066.1"/>
    <property type="molecule type" value="Genomic_DNA"/>
</dbReference>
<evidence type="ECO:0000313" key="1">
    <source>
        <dbReference type="EMBL" id="EHY31066.1"/>
    </source>
</evidence>
<dbReference type="HOGENOM" id="CLU_2810890_0_0_4"/>
<dbReference type="STRING" id="762967.HMPREF9440_01559"/>
<evidence type="ECO:0000313" key="2">
    <source>
        <dbReference type="Proteomes" id="UP000004956"/>
    </source>
</evidence>
<keyword evidence="2" id="KW-1185">Reference proteome</keyword>
<comment type="caution">
    <text evidence="1">The sequence shown here is derived from an EMBL/GenBank/DDBJ whole genome shotgun (WGS) entry which is preliminary data.</text>
</comment>
<reference evidence="1 2" key="1">
    <citation type="submission" date="2011-11" db="EMBL/GenBank/DDBJ databases">
        <authorList>
            <person name="Weinstock G."/>
            <person name="Sodergren E."/>
            <person name="Clifton S."/>
            <person name="Fulton L."/>
            <person name="Fulton B."/>
            <person name="Courtney L."/>
            <person name="Fronick C."/>
            <person name="Harrison M."/>
            <person name="Strong C."/>
            <person name="Farmer C."/>
            <person name="Delahaunty K."/>
            <person name="Markovic C."/>
            <person name="Hall O."/>
            <person name="Minx P."/>
            <person name="Tomlinson C."/>
            <person name="Mitreva M."/>
            <person name="Hou S."/>
            <person name="Chen J."/>
            <person name="Wollam A."/>
            <person name="Pepin K.H."/>
            <person name="Johnson M."/>
            <person name="Bhonagiri V."/>
            <person name="Zhang X."/>
            <person name="Suruliraj S."/>
            <person name="Warren W."/>
            <person name="Chinwalla A."/>
            <person name="Mardis E.R."/>
            <person name="Wilson R.K."/>
        </authorList>
    </citation>
    <scope>NUCLEOTIDE SEQUENCE [LARGE SCALE GENOMIC DNA]</scope>
    <source>
        <strain evidence="1 2">YIT 11816</strain>
    </source>
</reference>
<organism evidence="1 2">
    <name type="scientific">Sutterella parvirubra YIT 11816</name>
    <dbReference type="NCBI Taxonomy" id="762967"/>
    <lineage>
        <taxon>Bacteria</taxon>
        <taxon>Pseudomonadati</taxon>
        <taxon>Pseudomonadota</taxon>
        <taxon>Betaproteobacteria</taxon>
        <taxon>Burkholderiales</taxon>
        <taxon>Sutterellaceae</taxon>
        <taxon>Sutterella</taxon>
    </lineage>
</organism>
<gene>
    <name evidence="1" type="ORF">HMPREF9440_01559</name>
</gene>
<dbReference type="Proteomes" id="UP000004956">
    <property type="component" value="Unassembled WGS sequence"/>
</dbReference>
<sequence>MLIPIGISEIEHFHPRPGLPAAGVFMSGLLICITVFDSMSKTVTCPKRKYIVAFVGFHRISELFHTP</sequence>